<protein>
    <recommendedName>
        <fullName evidence="4">Ubiquitinyl hydrolase 1</fullName>
    </recommendedName>
</protein>
<name>A0AAQ3P0W8_VIGMU</name>
<evidence type="ECO:0008006" key="4">
    <source>
        <dbReference type="Google" id="ProtNLM"/>
    </source>
</evidence>
<dbReference type="AlphaFoldDB" id="A0AAQ3P0W8"/>
<dbReference type="GO" id="GO:1990380">
    <property type="term" value="F:K48-linked deubiquitinase activity"/>
    <property type="evidence" value="ECO:0007669"/>
    <property type="project" value="InterPro"/>
</dbReference>
<organism evidence="2 3">
    <name type="scientific">Vigna mungo</name>
    <name type="common">Black gram</name>
    <name type="synonym">Phaseolus mungo</name>
    <dbReference type="NCBI Taxonomy" id="3915"/>
    <lineage>
        <taxon>Eukaryota</taxon>
        <taxon>Viridiplantae</taxon>
        <taxon>Streptophyta</taxon>
        <taxon>Embryophyta</taxon>
        <taxon>Tracheophyta</taxon>
        <taxon>Spermatophyta</taxon>
        <taxon>Magnoliopsida</taxon>
        <taxon>eudicotyledons</taxon>
        <taxon>Gunneridae</taxon>
        <taxon>Pentapetalae</taxon>
        <taxon>rosids</taxon>
        <taxon>fabids</taxon>
        <taxon>Fabales</taxon>
        <taxon>Fabaceae</taxon>
        <taxon>Papilionoideae</taxon>
        <taxon>50 kb inversion clade</taxon>
        <taxon>NPAAA clade</taxon>
        <taxon>indigoferoid/millettioid clade</taxon>
        <taxon>Phaseoleae</taxon>
        <taxon>Vigna</taxon>
    </lineage>
</organism>
<dbReference type="InterPro" id="IPR039785">
    <property type="entry name" value="MINY3/4"/>
</dbReference>
<evidence type="ECO:0000256" key="1">
    <source>
        <dbReference type="SAM" id="MobiDB-lite"/>
    </source>
</evidence>
<accession>A0AAQ3P0W8</accession>
<dbReference type="Proteomes" id="UP001374535">
    <property type="component" value="Chromosome 2"/>
</dbReference>
<proteinExistence type="predicted"/>
<keyword evidence="3" id="KW-1185">Reference proteome</keyword>
<dbReference type="PANTHER" id="PTHR12473">
    <property type="entry name" value="UBIQUITIN CARBOXYL-TERMINAL HYDROLASE MINDY-4-RELATED"/>
    <property type="match status" value="1"/>
</dbReference>
<dbReference type="GO" id="GO:0071108">
    <property type="term" value="P:protein K48-linked deubiquitination"/>
    <property type="evidence" value="ECO:0007669"/>
    <property type="project" value="InterPro"/>
</dbReference>
<sequence>MMNPTSSASRFCGSSCARRWRRSAASRRMPPPEDSPESKTQRRELMAAAVRVLPSSLLPGKKSGELGRREELCLKSVNLSKELSVEEANQLFSMVFGNEVSKGFLAQWSNQEYGGPCGVLAAIQEFVLKHIIFFSNELKDVQRLP</sequence>
<reference evidence="2 3" key="1">
    <citation type="journal article" date="2023" name="Life. Sci Alliance">
        <title>Evolutionary insights into 3D genome organization and epigenetic landscape of Vigna mungo.</title>
        <authorList>
            <person name="Junaid A."/>
            <person name="Singh B."/>
            <person name="Bhatia S."/>
        </authorList>
    </citation>
    <scope>NUCLEOTIDE SEQUENCE [LARGE SCALE GENOMIC DNA]</scope>
    <source>
        <strain evidence="2">Urdbean</strain>
    </source>
</reference>
<dbReference type="PANTHER" id="PTHR12473:SF8">
    <property type="entry name" value="UBIQUITIN CARBOXYL-TERMINAL HYDROLASE MINDY-4-RELATED"/>
    <property type="match status" value="1"/>
</dbReference>
<evidence type="ECO:0000313" key="2">
    <source>
        <dbReference type="EMBL" id="WVZ18567.1"/>
    </source>
</evidence>
<dbReference type="EMBL" id="CP144699">
    <property type="protein sequence ID" value="WVZ18567.1"/>
    <property type="molecule type" value="Genomic_DNA"/>
</dbReference>
<dbReference type="GO" id="GO:0004843">
    <property type="term" value="F:cysteine-type deubiquitinase activity"/>
    <property type="evidence" value="ECO:0007669"/>
    <property type="project" value="UniProtKB-EC"/>
</dbReference>
<dbReference type="GO" id="GO:0006508">
    <property type="term" value="P:proteolysis"/>
    <property type="evidence" value="ECO:0007669"/>
    <property type="project" value="UniProtKB-KW"/>
</dbReference>
<gene>
    <name evidence="2" type="ORF">V8G54_005889</name>
</gene>
<feature type="region of interest" description="Disordered" evidence="1">
    <location>
        <begin position="20"/>
        <end position="44"/>
    </location>
</feature>
<evidence type="ECO:0000313" key="3">
    <source>
        <dbReference type="Proteomes" id="UP001374535"/>
    </source>
</evidence>